<keyword evidence="6" id="KW-0256">Endoplasmic reticulum</keyword>
<keyword evidence="10 14" id="KW-0472">Membrane</keyword>
<dbReference type="Proteomes" id="UP000095728">
    <property type="component" value="Unassembled WGS sequence"/>
</dbReference>
<dbReference type="Gene3D" id="3.10.120.10">
    <property type="entry name" value="Cytochrome b5-like heme/steroid binding domain"/>
    <property type="match status" value="1"/>
</dbReference>
<evidence type="ECO:0000256" key="1">
    <source>
        <dbReference type="ARBA" id="ARBA00004131"/>
    </source>
</evidence>
<dbReference type="InParanoid" id="A0A1E5RMZ2"/>
<comment type="similarity">
    <text evidence="12">Belongs to the cytochrome b5 family.</text>
</comment>
<gene>
    <name evidence="16" type="ORF">AWRI3579_g709</name>
</gene>
<dbReference type="PRINTS" id="PR00363">
    <property type="entry name" value="CYTOCHROMEB5"/>
</dbReference>
<dbReference type="EMBL" id="LPNM01000005">
    <property type="protein sequence ID" value="OEJ88258.1"/>
    <property type="molecule type" value="Genomic_DNA"/>
</dbReference>
<dbReference type="PANTHER" id="PTHR19359:SF150">
    <property type="entry name" value="CYTOCHROME B5"/>
    <property type="match status" value="1"/>
</dbReference>
<protein>
    <submittedName>
        <fullName evidence="16">Cytochrome b5</fullName>
    </submittedName>
</protein>
<evidence type="ECO:0000259" key="15">
    <source>
        <dbReference type="PROSITE" id="PS50255"/>
    </source>
</evidence>
<dbReference type="SMART" id="SM01117">
    <property type="entry name" value="Cyt-b5"/>
    <property type="match status" value="1"/>
</dbReference>
<organism evidence="16 17">
    <name type="scientific">Hanseniaspora osmophila</name>
    <dbReference type="NCBI Taxonomy" id="56408"/>
    <lineage>
        <taxon>Eukaryota</taxon>
        <taxon>Fungi</taxon>
        <taxon>Dikarya</taxon>
        <taxon>Ascomycota</taxon>
        <taxon>Saccharomycotina</taxon>
        <taxon>Saccharomycetes</taxon>
        <taxon>Saccharomycodales</taxon>
        <taxon>Saccharomycodaceae</taxon>
        <taxon>Hanseniaspora</taxon>
    </lineage>
</organism>
<reference evidence="17" key="1">
    <citation type="journal article" date="2016" name="Genome Announc.">
        <title>Genome sequences of three species of Hanseniaspora isolated from spontaneous wine fermentations.</title>
        <authorList>
            <person name="Sternes P.R."/>
            <person name="Lee D."/>
            <person name="Kutyna D.R."/>
            <person name="Borneman A.R."/>
        </authorList>
    </citation>
    <scope>NUCLEOTIDE SEQUENCE [LARGE SCALE GENOMIC DNA]</scope>
    <source>
        <strain evidence="17">AWRI3579</strain>
    </source>
</reference>
<evidence type="ECO:0000256" key="12">
    <source>
        <dbReference type="ARBA" id="ARBA00038168"/>
    </source>
</evidence>
<keyword evidence="7" id="KW-0492">Microsome</keyword>
<evidence type="ECO:0000313" key="16">
    <source>
        <dbReference type="EMBL" id="OEJ88258.1"/>
    </source>
</evidence>
<dbReference type="FunFam" id="3.10.120.10:FF:000002">
    <property type="entry name" value="Cytochrome b5 type B"/>
    <property type="match status" value="1"/>
</dbReference>
<evidence type="ECO:0000313" key="17">
    <source>
        <dbReference type="Proteomes" id="UP000095728"/>
    </source>
</evidence>
<keyword evidence="17" id="KW-1185">Reference proteome</keyword>
<evidence type="ECO:0000256" key="5">
    <source>
        <dbReference type="ARBA" id="ARBA00022723"/>
    </source>
</evidence>
<comment type="caution">
    <text evidence="16">The sequence shown here is derived from an EMBL/GenBank/DDBJ whole genome shotgun (WGS) entry which is preliminary data.</text>
</comment>
<feature type="domain" description="Cytochrome b5 heme-binding" evidence="15">
    <location>
        <begin position="4"/>
        <end position="80"/>
    </location>
</feature>
<dbReference type="GO" id="GO:0016126">
    <property type="term" value="P:sterol biosynthetic process"/>
    <property type="evidence" value="ECO:0007669"/>
    <property type="project" value="TreeGrafter"/>
</dbReference>
<feature type="transmembrane region" description="Helical" evidence="14">
    <location>
        <begin position="110"/>
        <end position="127"/>
    </location>
</feature>
<keyword evidence="14" id="KW-1133">Transmembrane helix</keyword>
<keyword evidence="2" id="KW-0813">Transport</keyword>
<feature type="region of interest" description="Disordered" evidence="13">
    <location>
        <begin position="82"/>
        <end position="105"/>
    </location>
</feature>
<comment type="subcellular location">
    <subcellularLocation>
        <location evidence="1">Endoplasmic reticulum membrane</location>
        <topology evidence="1">Single-pass membrane protein</topology>
        <orientation evidence="1">Cytoplasmic side</orientation>
    </subcellularLocation>
    <subcellularLocation>
        <location evidence="11">Microsome membrane</location>
        <topology evidence="11">Single-pass membrane protein</topology>
        <orientation evidence="11">Cytoplasmic side</orientation>
    </subcellularLocation>
</comment>
<accession>A0A1E5RMZ2</accession>
<evidence type="ECO:0000256" key="14">
    <source>
        <dbReference type="SAM" id="Phobius"/>
    </source>
</evidence>
<keyword evidence="8" id="KW-0249">Electron transport</keyword>
<keyword evidence="5" id="KW-0479">Metal-binding</keyword>
<dbReference type="GO" id="GO:0005789">
    <property type="term" value="C:endoplasmic reticulum membrane"/>
    <property type="evidence" value="ECO:0007669"/>
    <property type="project" value="UniProtKB-SubCell"/>
</dbReference>
<dbReference type="PANTHER" id="PTHR19359">
    <property type="entry name" value="CYTOCHROME B5"/>
    <property type="match status" value="1"/>
</dbReference>
<evidence type="ECO:0000256" key="7">
    <source>
        <dbReference type="ARBA" id="ARBA00022848"/>
    </source>
</evidence>
<keyword evidence="3" id="KW-0349">Heme</keyword>
<dbReference type="Pfam" id="PF00173">
    <property type="entry name" value="Cyt-b5"/>
    <property type="match status" value="1"/>
</dbReference>
<keyword evidence="9" id="KW-0408">Iron</keyword>
<evidence type="ECO:0000256" key="6">
    <source>
        <dbReference type="ARBA" id="ARBA00022824"/>
    </source>
</evidence>
<name>A0A1E5RMZ2_9ASCO</name>
<dbReference type="InterPro" id="IPR036400">
    <property type="entry name" value="Cyt_B5-like_heme/steroid_sf"/>
</dbReference>
<evidence type="ECO:0000256" key="9">
    <source>
        <dbReference type="ARBA" id="ARBA00023004"/>
    </source>
</evidence>
<evidence type="ECO:0000256" key="3">
    <source>
        <dbReference type="ARBA" id="ARBA00022617"/>
    </source>
</evidence>
<sequence>MSDAKLYTYTEIAEHNKADKLWLIIEDKVYDCTKFADEHPGGDEVLIDLAGQDATSAFEDIGHSSDAVKYLEKLYIGDVDTASEKPQPSAEELAAQEAAKTSSSEGNGRLVLALFVAAFAVLGYFLHKS</sequence>
<evidence type="ECO:0000256" key="11">
    <source>
        <dbReference type="ARBA" id="ARBA00037877"/>
    </source>
</evidence>
<dbReference type="STRING" id="56408.A0A1E5RMZ2"/>
<evidence type="ECO:0000256" key="2">
    <source>
        <dbReference type="ARBA" id="ARBA00022448"/>
    </source>
</evidence>
<dbReference type="FunCoup" id="A0A1E5RMZ2">
    <property type="interactions" value="733"/>
</dbReference>
<evidence type="ECO:0000256" key="4">
    <source>
        <dbReference type="ARBA" id="ARBA00022692"/>
    </source>
</evidence>
<proteinExistence type="inferred from homology"/>
<dbReference type="InterPro" id="IPR050668">
    <property type="entry name" value="Cytochrome_b5"/>
</dbReference>
<keyword evidence="4 14" id="KW-0812">Transmembrane</keyword>
<dbReference type="GO" id="GO:0046872">
    <property type="term" value="F:metal ion binding"/>
    <property type="evidence" value="ECO:0007669"/>
    <property type="project" value="UniProtKB-KW"/>
</dbReference>
<dbReference type="SUPFAM" id="SSF55856">
    <property type="entry name" value="Cytochrome b5-like heme/steroid binding domain"/>
    <property type="match status" value="1"/>
</dbReference>
<dbReference type="GO" id="GO:0020037">
    <property type="term" value="F:heme binding"/>
    <property type="evidence" value="ECO:0007669"/>
    <property type="project" value="TreeGrafter"/>
</dbReference>
<evidence type="ECO:0000256" key="10">
    <source>
        <dbReference type="ARBA" id="ARBA00023136"/>
    </source>
</evidence>
<evidence type="ECO:0000256" key="8">
    <source>
        <dbReference type="ARBA" id="ARBA00022982"/>
    </source>
</evidence>
<dbReference type="AlphaFoldDB" id="A0A1E5RMZ2"/>
<dbReference type="PROSITE" id="PS50255">
    <property type="entry name" value="CYTOCHROME_B5_2"/>
    <property type="match status" value="1"/>
</dbReference>
<dbReference type="OrthoDB" id="260519at2759"/>
<dbReference type="InterPro" id="IPR001199">
    <property type="entry name" value="Cyt_B5-like_heme/steroid-bd"/>
</dbReference>
<evidence type="ECO:0000256" key="13">
    <source>
        <dbReference type="SAM" id="MobiDB-lite"/>
    </source>
</evidence>